<proteinExistence type="predicted"/>
<dbReference type="AlphaFoldDB" id="A0A7J7HG28"/>
<dbReference type="PANTHER" id="PTHR33731:SF17">
    <property type="entry name" value="ORGAN-SPECIFIC PROTEIN P4-LIKE"/>
    <property type="match status" value="1"/>
</dbReference>
<keyword evidence="1" id="KW-0732">Signal</keyword>
<dbReference type="EMBL" id="JACBKZ010000004">
    <property type="protein sequence ID" value="KAF5951639.1"/>
    <property type="molecule type" value="Genomic_DNA"/>
</dbReference>
<evidence type="ECO:0008006" key="4">
    <source>
        <dbReference type="Google" id="ProtNLM"/>
    </source>
</evidence>
<comment type="caution">
    <text evidence="2">The sequence shown here is derived from an EMBL/GenBank/DDBJ whole genome shotgun (WGS) entry which is preliminary data.</text>
</comment>
<accession>A0A7J7HG28</accession>
<keyword evidence="3" id="KW-1185">Reference proteome</keyword>
<protein>
    <recommendedName>
        <fullName evidence="4">Organ specific protein</fullName>
    </recommendedName>
</protein>
<gene>
    <name evidence="2" type="ORF">HYC85_009583</name>
</gene>
<feature type="signal peptide" evidence="1">
    <location>
        <begin position="1"/>
        <end position="22"/>
    </location>
</feature>
<reference evidence="2 3" key="2">
    <citation type="submission" date="2020-07" db="EMBL/GenBank/DDBJ databases">
        <title>Genome assembly of wild tea tree DASZ reveals pedigree and selection history of tea varieties.</title>
        <authorList>
            <person name="Zhang W."/>
        </authorList>
    </citation>
    <scope>NUCLEOTIDE SEQUENCE [LARGE SCALE GENOMIC DNA]</scope>
    <source>
        <strain evidence="3">cv. G240</strain>
        <tissue evidence="2">Leaf</tissue>
    </source>
</reference>
<evidence type="ECO:0000313" key="2">
    <source>
        <dbReference type="EMBL" id="KAF5951639.1"/>
    </source>
</evidence>
<dbReference type="PANTHER" id="PTHR33731">
    <property type="entry name" value="PROTEIN, PUTATIVE-RELATED"/>
    <property type="match status" value="1"/>
</dbReference>
<name>A0A7J7HG28_CAMSI</name>
<reference evidence="3" key="1">
    <citation type="journal article" date="2020" name="Nat. Commun.">
        <title>Genome assembly of wild tea tree DASZ reveals pedigree and selection history of tea varieties.</title>
        <authorList>
            <person name="Zhang W."/>
            <person name="Zhang Y."/>
            <person name="Qiu H."/>
            <person name="Guo Y."/>
            <person name="Wan H."/>
            <person name="Zhang X."/>
            <person name="Scossa F."/>
            <person name="Alseekh S."/>
            <person name="Zhang Q."/>
            <person name="Wang P."/>
            <person name="Xu L."/>
            <person name="Schmidt M.H."/>
            <person name="Jia X."/>
            <person name="Li D."/>
            <person name="Zhu A."/>
            <person name="Guo F."/>
            <person name="Chen W."/>
            <person name="Ni D."/>
            <person name="Usadel B."/>
            <person name="Fernie A.R."/>
            <person name="Wen W."/>
        </authorList>
    </citation>
    <scope>NUCLEOTIDE SEQUENCE [LARGE SCALE GENOMIC DNA]</scope>
    <source>
        <strain evidence="3">cv. G240</strain>
    </source>
</reference>
<sequence>MRTPSAFFLLSLLFLFVNFSNARNDPADYWKSMMKGEPIPKAIEELVHGDSSSSETINMEHFNKAFNTRPNHLLYHSHIVKEDLKQGHEIDSDQGEMIQSSVKPVKPRIKFPEYNQAQKDHIYMHFLYR</sequence>
<evidence type="ECO:0000313" key="3">
    <source>
        <dbReference type="Proteomes" id="UP000593564"/>
    </source>
</evidence>
<dbReference type="Proteomes" id="UP000593564">
    <property type="component" value="Unassembled WGS sequence"/>
</dbReference>
<dbReference type="InterPro" id="IPR024489">
    <property type="entry name" value="Organ_specific_prot"/>
</dbReference>
<organism evidence="2 3">
    <name type="scientific">Camellia sinensis</name>
    <name type="common">Tea plant</name>
    <name type="synonym">Thea sinensis</name>
    <dbReference type="NCBI Taxonomy" id="4442"/>
    <lineage>
        <taxon>Eukaryota</taxon>
        <taxon>Viridiplantae</taxon>
        <taxon>Streptophyta</taxon>
        <taxon>Embryophyta</taxon>
        <taxon>Tracheophyta</taxon>
        <taxon>Spermatophyta</taxon>
        <taxon>Magnoliopsida</taxon>
        <taxon>eudicotyledons</taxon>
        <taxon>Gunneridae</taxon>
        <taxon>Pentapetalae</taxon>
        <taxon>asterids</taxon>
        <taxon>Ericales</taxon>
        <taxon>Theaceae</taxon>
        <taxon>Camellia</taxon>
    </lineage>
</organism>
<dbReference type="Pfam" id="PF10950">
    <property type="entry name" value="Organ_specific"/>
    <property type="match status" value="1"/>
</dbReference>
<evidence type="ECO:0000256" key="1">
    <source>
        <dbReference type="SAM" id="SignalP"/>
    </source>
</evidence>
<feature type="chain" id="PRO_5029726858" description="Organ specific protein" evidence="1">
    <location>
        <begin position="23"/>
        <end position="129"/>
    </location>
</feature>